<evidence type="ECO:0000313" key="2">
    <source>
        <dbReference type="Proteomes" id="UP000607559"/>
    </source>
</evidence>
<comment type="caution">
    <text evidence="1">The sequence shown here is derived from an EMBL/GenBank/DDBJ whole genome shotgun (WGS) entry which is preliminary data.</text>
</comment>
<evidence type="ECO:0008006" key="3">
    <source>
        <dbReference type="Google" id="ProtNLM"/>
    </source>
</evidence>
<name>A0A8J2UD70_9BACT</name>
<gene>
    <name evidence="1" type="ORF">GCM10011511_26070</name>
</gene>
<protein>
    <recommendedName>
        <fullName evidence="3">Crp/Fnr family transcriptional regulator</fullName>
    </recommendedName>
</protein>
<sequence>MRTYWIEQLPGMPELPYCCAGPVRPERVTSTFIEEGYFVEYFDYPYDRQRTVAMLFGPREFVVRCHPVFSTIQALDRSSVVEFSYGNVFRTLRQFPEAAVHYKIVKELYEKKVADRLVLARIESDEDRFRFVREKQGWVLSRVPDGLIAGYLGVSRERLAELKRGV</sequence>
<dbReference type="EMBL" id="BMJC01000002">
    <property type="protein sequence ID" value="GGB01527.1"/>
    <property type="molecule type" value="Genomic_DNA"/>
</dbReference>
<organism evidence="1 2">
    <name type="scientific">Puia dinghuensis</name>
    <dbReference type="NCBI Taxonomy" id="1792502"/>
    <lineage>
        <taxon>Bacteria</taxon>
        <taxon>Pseudomonadati</taxon>
        <taxon>Bacteroidota</taxon>
        <taxon>Chitinophagia</taxon>
        <taxon>Chitinophagales</taxon>
        <taxon>Chitinophagaceae</taxon>
        <taxon>Puia</taxon>
    </lineage>
</organism>
<keyword evidence="2" id="KW-1185">Reference proteome</keyword>
<evidence type="ECO:0000313" key="1">
    <source>
        <dbReference type="EMBL" id="GGB01527.1"/>
    </source>
</evidence>
<accession>A0A8J2UD70</accession>
<reference evidence="1" key="1">
    <citation type="journal article" date="2014" name="Int. J. Syst. Evol. Microbiol.">
        <title>Complete genome sequence of Corynebacterium casei LMG S-19264T (=DSM 44701T), isolated from a smear-ripened cheese.</title>
        <authorList>
            <consortium name="US DOE Joint Genome Institute (JGI-PGF)"/>
            <person name="Walter F."/>
            <person name="Albersmeier A."/>
            <person name="Kalinowski J."/>
            <person name="Ruckert C."/>
        </authorList>
    </citation>
    <scope>NUCLEOTIDE SEQUENCE</scope>
    <source>
        <strain evidence="1">CGMCC 1.15448</strain>
    </source>
</reference>
<dbReference type="AlphaFoldDB" id="A0A8J2UD70"/>
<reference evidence="1" key="2">
    <citation type="submission" date="2020-09" db="EMBL/GenBank/DDBJ databases">
        <authorList>
            <person name="Sun Q."/>
            <person name="Zhou Y."/>
        </authorList>
    </citation>
    <scope>NUCLEOTIDE SEQUENCE</scope>
    <source>
        <strain evidence="1">CGMCC 1.15448</strain>
    </source>
</reference>
<proteinExistence type="predicted"/>
<dbReference type="Proteomes" id="UP000607559">
    <property type="component" value="Unassembled WGS sequence"/>
</dbReference>
<dbReference type="RefSeq" id="WP_188932193.1">
    <property type="nucleotide sequence ID" value="NZ_BMJC01000002.1"/>
</dbReference>